<keyword evidence="3" id="KW-0732">Signal</keyword>
<dbReference type="PRINTS" id="PR00258">
    <property type="entry name" value="SPERACTRCPTR"/>
</dbReference>
<dbReference type="PANTHER" id="PTHR48071">
    <property type="entry name" value="SRCR DOMAIN-CONTAINING PROTEIN"/>
    <property type="match status" value="1"/>
</dbReference>
<evidence type="ECO:0000256" key="6">
    <source>
        <dbReference type="ARBA" id="ARBA00023180"/>
    </source>
</evidence>
<reference evidence="9 10" key="1">
    <citation type="journal article" date="2018" name="Nat. Ecol. Evol.">
        <title>Shark genomes provide insights into elasmobranch evolution and the origin of vertebrates.</title>
        <authorList>
            <person name="Hara Y"/>
            <person name="Yamaguchi K"/>
            <person name="Onimaru K"/>
            <person name="Kadota M"/>
            <person name="Koyanagi M"/>
            <person name="Keeley SD"/>
            <person name="Tatsumi K"/>
            <person name="Tanaka K"/>
            <person name="Motone F"/>
            <person name="Kageyama Y"/>
            <person name="Nozu R"/>
            <person name="Adachi N"/>
            <person name="Nishimura O"/>
            <person name="Nakagawa R"/>
            <person name="Tanegashima C"/>
            <person name="Kiyatake I"/>
            <person name="Matsumoto R"/>
            <person name="Murakumo K"/>
            <person name="Nishida K"/>
            <person name="Terakita A"/>
            <person name="Kuratani S"/>
            <person name="Sato K"/>
            <person name="Hyodo S Kuraku.S."/>
        </authorList>
    </citation>
    <scope>NUCLEOTIDE SEQUENCE [LARGE SCALE GENOMIC DNA]</scope>
</reference>
<sequence length="201" mass="21853">THPLPFPTPPPPEVPVRLTNGTSECSGRVELLHLGSWRPLCREFWDRRGADVVCRQTGCGRGRSTTAGSAVPVLGPFWVVLMNCTGEHKEIRLQGGGSRCIGRVELYSRDAWGTVCDDSWGLGAAAVVCRQLGCGHALRATNGSRHGRGRGPIYLDEVRCRGDEAYLWKCPSQPWAQHDCGHKEDAGVECSGKVALLFLCS</sequence>
<feature type="disulfide bond" evidence="7">
    <location>
        <begin position="160"/>
        <end position="170"/>
    </location>
</feature>
<feature type="domain" description="SRCR" evidence="8">
    <location>
        <begin position="16"/>
        <end position="93"/>
    </location>
</feature>
<feature type="disulfide bond" evidence="7">
    <location>
        <begin position="129"/>
        <end position="190"/>
    </location>
</feature>
<evidence type="ECO:0000256" key="1">
    <source>
        <dbReference type="ARBA" id="ARBA00004613"/>
    </source>
</evidence>
<dbReference type="GO" id="GO:0005615">
    <property type="term" value="C:extracellular space"/>
    <property type="evidence" value="ECO:0007669"/>
    <property type="project" value="TreeGrafter"/>
</dbReference>
<evidence type="ECO:0000313" key="10">
    <source>
        <dbReference type="Proteomes" id="UP000287033"/>
    </source>
</evidence>
<keyword evidence="5 7" id="KW-1015">Disulfide bond</keyword>
<evidence type="ECO:0000256" key="5">
    <source>
        <dbReference type="ARBA" id="ARBA00023157"/>
    </source>
</evidence>
<dbReference type="AlphaFoldDB" id="A0A401THI7"/>
<keyword evidence="10" id="KW-1185">Reference proteome</keyword>
<proteinExistence type="predicted"/>
<dbReference type="STRING" id="137246.A0A401THI7"/>
<dbReference type="PROSITE" id="PS00420">
    <property type="entry name" value="SRCR_1"/>
    <property type="match status" value="1"/>
</dbReference>
<feature type="non-terminal residue" evidence="9">
    <location>
        <position position="1"/>
    </location>
</feature>
<feature type="non-terminal residue" evidence="9">
    <location>
        <position position="201"/>
    </location>
</feature>
<evidence type="ECO:0000313" key="9">
    <source>
        <dbReference type="EMBL" id="GCC42105.1"/>
    </source>
</evidence>
<evidence type="ECO:0000256" key="7">
    <source>
        <dbReference type="PROSITE-ProRule" id="PRU00196"/>
    </source>
</evidence>
<dbReference type="InterPro" id="IPR036772">
    <property type="entry name" value="SRCR-like_dom_sf"/>
</dbReference>
<evidence type="ECO:0000259" key="8">
    <source>
        <dbReference type="PROSITE" id="PS50287"/>
    </source>
</evidence>
<accession>A0A401THI7</accession>
<dbReference type="GO" id="GO:0004252">
    <property type="term" value="F:serine-type endopeptidase activity"/>
    <property type="evidence" value="ECO:0007669"/>
    <property type="project" value="TreeGrafter"/>
</dbReference>
<evidence type="ECO:0000256" key="4">
    <source>
        <dbReference type="ARBA" id="ARBA00022737"/>
    </source>
</evidence>
<comment type="caution">
    <text evidence="7">Lacks conserved residue(s) required for the propagation of feature annotation.</text>
</comment>
<dbReference type="SMART" id="SM00202">
    <property type="entry name" value="SR"/>
    <property type="match status" value="2"/>
</dbReference>
<dbReference type="Proteomes" id="UP000287033">
    <property type="component" value="Unassembled WGS sequence"/>
</dbReference>
<name>A0A401THI7_CHIPU</name>
<dbReference type="PANTHER" id="PTHR48071:SF15">
    <property type="entry name" value="SRCR DOMAIN-CONTAINING PROTEIN"/>
    <property type="match status" value="1"/>
</dbReference>
<dbReference type="Pfam" id="PF00530">
    <property type="entry name" value="SRCR"/>
    <property type="match status" value="2"/>
</dbReference>
<dbReference type="FunFam" id="3.10.250.10:FF:000006">
    <property type="entry name" value="neurotrypsin isoform X2"/>
    <property type="match status" value="1"/>
</dbReference>
<gene>
    <name evidence="9" type="ORF">chiPu_0026375</name>
</gene>
<dbReference type="OMA" id="HILMNRM"/>
<dbReference type="InterPro" id="IPR001190">
    <property type="entry name" value="SRCR"/>
</dbReference>
<evidence type="ECO:0000256" key="3">
    <source>
        <dbReference type="ARBA" id="ARBA00022729"/>
    </source>
</evidence>
<protein>
    <recommendedName>
        <fullName evidence="8">SRCR domain-containing protein</fullName>
    </recommendedName>
</protein>
<keyword evidence="6" id="KW-0325">Glycoprotein</keyword>
<dbReference type="GO" id="GO:0005886">
    <property type="term" value="C:plasma membrane"/>
    <property type="evidence" value="ECO:0007669"/>
    <property type="project" value="TreeGrafter"/>
</dbReference>
<feature type="domain" description="SRCR" evidence="8">
    <location>
        <begin position="91"/>
        <end position="191"/>
    </location>
</feature>
<dbReference type="Gene3D" id="3.10.250.10">
    <property type="entry name" value="SRCR-like domain"/>
    <property type="match status" value="2"/>
</dbReference>
<comment type="subcellular location">
    <subcellularLocation>
        <location evidence="1">Secreted</location>
    </subcellularLocation>
</comment>
<dbReference type="EMBL" id="BEZZ01078008">
    <property type="protein sequence ID" value="GCC42105.1"/>
    <property type="molecule type" value="Genomic_DNA"/>
</dbReference>
<keyword evidence="4" id="KW-0677">Repeat</keyword>
<dbReference type="PROSITE" id="PS50287">
    <property type="entry name" value="SRCR_2"/>
    <property type="match status" value="2"/>
</dbReference>
<dbReference type="GO" id="GO:0031638">
    <property type="term" value="P:zymogen activation"/>
    <property type="evidence" value="ECO:0007669"/>
    <property type="project" value="TreeGrafter"/>
</dbReference>
<comment type="caution">
    <text evidence="9">The sequence shown here is derived from an EMBL/GenBank/DDBJ whole genome shotgun (WGS) entry which is preliminary data.</text>
</comment>
<organism evidence="9 10">
    <name type="scientific">Chiloscyllium punctatum</name>
    <name type="common">Brownbanded bambooshark</name>
    <name type="synonym">Hemiscyllium punctatum</name>
    <dbReference type="NCBI Taxonomy" id="137246"/>
    <lineage>
        <taxon>Eukaryota</taxon>
        <taxon>Metazoa</taxon>
        <taxon>Chordata</taxon>
        <taxon>Craniata</taxon>
        <taxon>Vertebrata</taxon>
        <taxon>Chondrichthyes</taxon>
        <taxon>Elasmobranchii</taxon>
        <taxon>Galeomorphii</taxon>
        <taxon>Galeoidea</taxon>
        <taxon>Orectolobiformes</taxon>
        <taxon>Hemiscylliidae</taxon>
        <taxon>Chiloscyllium</taxon>
    </lineage>
</organism>
<keyword evidence="2" id="KW-0964">Secreted</keyword>
<feature type="disulfide bond" evidence="7">
    <location>
        <begin position="116"/>
        <end position="180"/>
    </location>
</feature>
<dbReference type="SUPFAM" id="SSF56487">
    <property type="entry name" value="SRCR-like"/>
    <property type="match status" value="2"/>
</dbReference>
<evidence type="ECO:0000256" key="2">
    <source>
        <dbReference type="ARBA" id="ARBA00022525"/>
    </source>
</evidence>
<dbReference type="OrthoDB" id="536948at2759"/>